<sequence length="324" mass="34567">MKALIYEGPRVMNMREADIPEPKADELLVRVAYAGICGSELGGYLGHNSLRKPPLIMGHEFTGIVERAGSRALDWQPGDRVVVNPLATCGECSYCLSQREQLCESRALLGAHRPGAFAEYIAVPAGNALRLPDSISLEDGVLTEPLACAAHIGRLLQWKPQDRLLIYGAGPIGLFVLAAARMGGLQEIVIVDINEERLAIASAMGGQGAVAAEGEFDAAVDAVGASVTRQRCVEAVRSGGKVVFTGLHEADSLLPINDIIRREITCRGAFAYAPQDFTAALDWLEQGRVDLSSWMRVLPLEQGAAGFETLLGSPGGIAKILLKP</sequence>
<dbReference type="SUPFAM" id="SSF50129">
    <property type="entry name" value="GroES-like"/>
    <property type="match status" value="1"/>
</dbReference>
<dbReference type="InterPro" id="IPR011032">
    <property type="entry name" value="GroES-like_sf"/>
</dbReference>
<keyword evidence="8" id="KW-1185">Reference proteome</keyword>
<protein>
    <submittedName>
        <fullName evidence="7">Galactitol-1-phosphate 5-dehydrogenase</fullName>
    </submittedName>
</protein>
<keyword evidence="2 4" id="KW-0862">Zinc</keyword>
<dbReference type="AlphaFoldDB" id="A0A2R5ENM1"/>
<dbReference type="InterPro" id="IPR002328">
    <property type="entry name" value="ADH_Zn_CS"/>
</dbReference>
<dbReference type="InterPro" id="IPR013154">
    <property type="entry name" value="ADH-like_N"/>
</dbReference>
<dbReference type="EMBL" id="BDQX01000085">
    <property type="protein sequence ID" value="GBG07259.1"/>
    <property type="molecule type" value="Genomic_DNA"/>
</dbReference>
<evidence type="ECO:0000256" key="1">
    <source>
        <dbReference type="ARBA" id="ARBA00022723"/>
    </source>
</evidence>
<name>A0A2R5ENM1_9BACL</name>
<evidence type="ECO:0000259" key="5">
    <source>
        <dbReference type="Pfam" id="PF00107"/>
    </source>
</evidence>
<keyword evidence="1 4" id="KW-0479">Metal-binding</keyword>
<dbReference type="InterPro" id="IPR050129">
    <property type="entry name" value="Zn_alcohol_dh"/>
</dbReference>
<gene>
    <name evidence="7" type="ORF">PAT3040_01807</name>
</gene>
<dbReference type="InterPro" id="IPR013149">
    <property type="entry name" value="ADH-like_C"/>
</dbReference>
<evidence type="ECO:0000256" key="4">
    <source>
        <dbReference type="RuleBase" id="RU361277"/>
    </source>
</evidence>
<feature type="domain" description="Alcohol dehydrogenase-like N-terminal" evidence="6">
    <location>
        <begin position="24"/>
        <end position="133"/>
    </location>
</feature>
<dbReference type="Gene3D" id="3.40.50.720">
    <property type="entry name" value="NAD(P)-binding Rossmann-like Domain"/>
    <property type="match status" value="1"/>
</dbReference>
<dbReference type="InterPro" id="IPR036291">
    <property type="entry name" value="NAD(P)-bd_dom_sf"/>
</dbReference>
<dbReference type="SUPFAM" id="SSF51735">
    <property type="entry name" value="NAD(P)-binding Rossmann-fold domains"/>
    <property type="match status" value="1"/>
</dbReference>
<dbReference type="PROSITE" id="PS00059">
    <property type="entry name" value="ADH_ZINC"/>
    <property type="match status" value="1"/>
</dbReference>
<keyword evidence="3" id="KW-0560">Oxidoreductase</keyword>
<dbReference type="Pfam" id="PF00107">
    <property type="entry name" value="ADH_zinc_N"/>
    <property type="match status" value="1"/>
</dbReference>
<dbReference type="PANTHER" id="PTHR43401">
    <property type="entry name" value="L-THREONINE 3-DEHYDROGENASE"/>
    <property type="match status" value="1"/>
</dbReference>
<evidence type="ECO:0000259" key="6">
    <source>
        <dbReference type="Pfam" id="PF08240"/>
    </source>
</evidence>
<comment type="similarity">
    <text evidence="4">Belongs to the zinc-containing alcohol dehydrogenase family.</text>
</comment>
<dbReference type="PANTHER" id="PTHR43401:SF2">
    <property type="entry name" value="L-THREONINE 3-DEHYDROGENASE"/>
    <property type="match status" value="1"/>
</dbReference>
<dbReference type="GO" id="GO:0016491">
    <property type="term" value="F:oxidoreductase activity"/>
    <property type="evidence" value="ECO:0007669"/>
    <property type="project" value="UniProtKB-KW"/>
</dbReference>
<accession>A0A2R5ENM1</accession>
<dbReference type="Pfam" id="PF08240">
    <property type="entry name" value="ADH_N"/>
    <property type="match status" value="1"/>
</dbReference>
<organism evidence="7 8">
    <name type="scientific">Paenibacillus agaridevorans</name>
    <dbReference type="NCBI Taxonomy" id="171404"/>
    <lineage>
        <taxon>Bacteria</taxon>
        <taxon>Bacillati</taxon>
        <taxon>Bacillota</taxon>
        <taxon>Bacilli</taxon>
        <taxon>Bacillales</taxon>
        <taxon>Paenibacillaceae</taxon>
        <taxon>Paenibacillus</taxon>
    </lineage>
</organism>
<evidence type="ECO:0000313" key="8">
    <source>
        <dbReference type="Proteomes" id="UP000245202"/>
    </source>
</evidence>
<evidence type="ECO:0000313" key="7">
    <source>
        <dbReference type="EMBL" id="GBG07259.1"/>
    </source>
</evidence>
<dbReference type="Gene3D" id="3.90.180.10">
    <property type="entry name" value="Medium-chain alcohol dehydrogenases, catalytic domain"/>
    <property type="match status" value="1"/>
</dbReference>
<evidence type="ECO:0000256" key="3">
    <source>
        <dbReference type="ARBA" id="ARBA00023002"/>
    </source>
</evidence>
<dbReference type="GO" id="GO:0008270">
    <property type="term" value="F:zinc ion binding"/>
    <property type="evidence" value="ECO:0007669"/>
    <property type="project" value="InterPro"/>
</dbReference>
<dbReference type="RefSeq" id="WP_108992352.1">
    <property type="nucleotide sequence ID" value="NZ_BDQX01000085.1"/>
</dbReference>
<dbReference type="Proteomes" id="UP000245202">
    <property type="component" value="Unassembled WGS sequence"/>
</dbReference>
<evidence type="ECO:0000256" key="2">
    <source>
        <dbReference type="ARBA" id="ARBA00022833"/>
    </source>
</evidence>
<comment type="cofactor">
    <cofactor evidence="4">
        <name>Zn(2+)</name>
        <dbReference type="ChEBI" id="CHEBI:29105"/>
    </cofactor>
</comment>
<feature type="domain" description="Alcohol dehydrogenase-like C-terminal" evidence="5">
    <location>
        <begin position="171"/>
        <end position="285"/>
    </location>
</feature>
<proteinExistence type="inferred from homology"/>
<reference evidence="7 8" key="1">
    <citation type="submission" date="2017-08" db="EMBL/GenBank/DDBJ databases">
        <title>Substantial Increase in Enzyme Production by Combined Drug-Resistance Mutations in Paenibacillus agaridevorans.</title>
        <authorList>
            <person name="Tanaka Y."/>
            <person name="Funane K."/>
            <person name="Hosaka T."/>
            <person name="Shiwa Y."/>
            <person name="Fujita N."/>
            <person name="Miyazaki T."/>
            <person name="Yoshikawa H."/>
            <person name="Murakami K."/>
            <person name="Kasahara K."/>
            <person name="Inaoka T."/>
            <person name="Hiraga Y."/>
            <person name="Ochi K."/>
        </authorList>
    </citation>
    <scope>NUCLEOTIDE SEQUENCE [LARGE SCALE GENOMIC DNA]</scope>
    <source>
        <strain evidence="7 8">T-3040</strain>
    </source>
</reference>
<comment type="caution">
    <text evidence="7">The sequence shown here is derived from an EMBL/GenBank/DDBJ whole genome shotgun (WGS) entry which is preliminary data.</text>
</comment>